<organism evidence="2 3">
    <name type="scientific">Trichoderma asperellum</name>
    <name type="common">Filamentous fungus</name>
    <dbReference type="NCBI Taxonomy" id="101201"/>
    <lineage>
        <taxon>Eukaryota</taxon>
        <taxon>Fungi</taxon>
        <taxon>Dikarya</taxon>
        <taxon>Ascomycota</taxon>
        <taxon>Pezizomycotina</taxon>
        <taxon>Sordariomycetes</taxon>
        <taxon>Hypocreomycetidae</taxon>
        <taxon>Hypocreales</taxon>
        <taxon>Hypocreaceae</taxon>
        <taxon>Trichoderma</taxon>
    </lineage>
</organism>
<dbReference type="EMBL" id="BLZH01000015">
    <property type="protein sequence ID" value="GFP59920.1"/>
    <property type="molecule type" value="Genomic_DNA"/>
</dbReference>
<comment type="caution">
    <text evidence="2">The sequence shown here is derived from an EMBL/GenBank/DDBJ whole genome shotgun (WGS) entry which is preliminary data.</text>
</comment>
<dbReference type="OrthoDB" id="4886528at2759"/>
<feature type="signal peptide" evidence="1">
    <location>
        <begin position="1"/>
        <end position="17"/>
    </location>
</feature>
<reference evidence="2 3" key="1">
    <citation type="submission" date="2020-07" db="EMBL/GenBank/DDBJ databases">
        <title>Trichoderma asperellum IC-1 whole genome shotgun sequence.</title>
        <authorList>
            <person name="Kanamasa S."/>
            <person name="Takahashi H."/>
        </authorList>
    </citation>
    <scope>NUCLEOTIDE SEQUENCE [LARGE SCALE GENOMIC DNA]</scope>
    <source>
        <strain evidence="2 3">IC-1</strain>
    </source>
</reference>
<accession>A0A6V8R5P9</accession>
<gene>
    <name evidence="2" type="ORF">TASIC1_0015008900</name>
</gene>
<proteinExistence type="predicted"/>
<evidence type="ECO:0000313" key="3">
    <source>
        <dbReference type="Proteomes" id="UP000517252"/>
    </source>
</evidence>
<evidence type="ECO:0000256" key="1">
    <source>
        <dbReference type="SAM" id="SignalP"/>
    </source>
</evidence>
<keyword evidence="1" id="KW-0732">Signal</keyword>
<name>A0A6V8R5P9_TRIAP</name>
<feature type="chain" id="PRO_5028347052" evidence="1">
    <location>
        <begin position="18"/>
        <end position="114"/>
    </location>
</feature>
<evidence type="ECO:0000313" key="2">
    <source>
        <dbReference type="EMBL" id="GFP59920.1"/>
    </source>
</evidence>
<protein>
    <submittedName>
        <fullName evidence="2">Uncharacterized protein</fullName>
    </submittedName>
</protein>
<sequence>MKFAVLGLLALTGSVAAFNGQVSTWLEAGGEGPGILHIYLTDYDTGSTYEGRDYTGGLSSQGQEVGFVETSPGGYNWSASVWQTSDGCFNIDFQGAFGAGHEYCCGGLPCDLSG</sequence>
<dbReference type="Proteomes" id="UP000517252">
    <property type="component" value="Unassembled WGS sequence"/>
</dbReference>
<dbReference type="AlphaFoldDB" id="A0A6V8R5P9"/>